<name>A0A7W9ETK1_9SPHN</name>
<keyword evidence="1" id="KW-0560">Oxidoreductase</keyword>
<proteinExistence type="predicted"/>
<dbReference type="Proteomes" id="UP000546200">
    <property type="component" value="Unassembled WGS sequence"/>
</dbReference>
<reference evidence="1 2" key="1">
    <citation type="submission" date="2020-08" db="EMBL/GenBank/DDBJ databases">
        <title>Genomic Encyclopedia of Type Strains, Phase IV (KMG-IV): sequencing the most valuable type-strain genomes for metagenomic binning, comparative biology and taxonomic classification.</title>
        <authorList>
            <person name="Goeker M."/>
        </authorList>
    </citation>
    <scope>NUCLEOTIDE SEQUENCE [LARGE SCALE GENOMIC DNA]</scope>
    <source>
        <strain evidence="1 2">DSM 100044</strain>
    </source>
</reference>
<evidence type="ECO:0000313" key="2">
    <source>
        <dbReference type="Proteomes" id="UP000546200"/>
    </source>
</evidence>
<comment type="caution">
    <text evidence="1">The sequence shown here is derived from an EMBL/GenBank/DDBJ whole genome shotgun (WGS) entry which is preliminary data.</text>
</comment>
<dbReference type="EMBL" id="JACIJK010000003">
    <property type="protein sequence ID" value="MBB5714274.1"/>
    <property type="molecule type" value="Genomic_DNA"/>
</dbReference>
<dbReference type="SUPFAM" id="SSF51182">
    <property type="entry name" value="RmlC-like cupins"/>
    <property type="match status" value="1"/>
</dbReference>
<organism evidence="1 2">
    <name type="scientific">Sphingomonas aerophila</name>
    <dbReference type="NCBI Taxonomy" id="1344948"/>
    <lineage>
        <taxon>Bacteria</taxon>
        <taxon>Pseudomonadati</taxon>
        <taxon>Pseudomonadota</taxon>
        <taxon>Alphaproteobacteria</taxon>
        <taxon>Sphingomonadales</taxon>
        <taxon>Sphingomonadaceae</taxon>
        <taxon>Sphingomonas</taxon>
    </lineage>
</organism>
<evidence type="ECO:0000313" key="1">
    <source>
        <dbReference type="EMBL" id="MBB5714274.1"/>
    </source>
</evidence>
<keyword evidence="1" id="KW-0223">Dioxygenase</keyword>
<dbReference type="RefSeq" id="WP_184055454.1">
    <property type="nucleotide sequence ID" value="NZ_JACIJK010000003.1"/>
</dbReference>
<dbReference type="InterPro" id="IPR011051">
    <property type="entry name" value="RmlC_Cupin_sf"/>
</dbReference>
<sequence length="121" mass="12854">MADVGPLQVAPASTYTAEYLRSVFLPGTTAPLHTHSGPEAFFALTGDTCLESPNRARVARGRGNSLMIEAGPPMLLMAIGKVSRRGFALILHDANQPATTMTKAWQPQGLCAARFAADQTQ</sequence>
<dbReference type="GO" id="GO:0051213">
    <property type="term" value="F:dioxygenase activity"/>
    <property type="evidence" value="ECO:0007669"/>
    <property type="project" value="UniProtKB-KW"/>
</dbReference>
<dbReference type="AlphaFoldDB" id="A0A7W9ETK1"/>
<protein>
    <submittedName>
        <fullName evidence="1">Quercetin dioxygenase-like cupin family protein</fullName>
    </submittedName>
</protein>
<keyword evidence="2" id="KW-1185">Reference proteome</keyword>
<accession>A0A7W9ETK1</accession>
<gene>
    <name evidence="1" type="ORF">FHS94_001105</name>
</gene>